<feature type="region of interest" description="Disordered" evidence="1">
    <location>
        <begin position="76"/>
        <end position="148"/>
    </location>
</feature>
<gene>
    <name evidence="3" type="ORF">SAMN02982917_4568</name>
</gene>
<protein>
    <submittedName>
        <fullName evidence="3">Uncharacterized protein</fullName>
    </submittedName>
</protein>
<keyword evidence="2" id="KW-0732">Signal</keyword>
<accession>A0A1X7GXG0</accession>
<name>A0A1X7GXG0_9PROT</name>
<evidence type="ECO:0000256" key="2">
    <source>
        <dbReference type="SAM" id="SignalP"/>
    </source>
</evidence>
<reference evidence="3 4" key="1">
    <citation type="submission" date="2017-04" db="EMBL/GenBank/DDBJ databases">
        <authorList>
            <person name="Afonso C.L."/>
            <person name="Miller P.J."/>
            <person name="Scott M.A."/>
            <person name="Spackman E."/>
            <person name="Goraichik I."/>
            <person name="Dimitrov K.M."/>
            <person name="Suarez D.L."/>
            <person name="Swayne D.E."/>
        </authorList>
    </citation>
    <scope>NUCLEOTIDE SEQUENCE [LARGE SCALE GENOMIC DNA]</scope>
    <source>
        <strain evidence="3 4">A2P</strain>
    </source>
</reference>
<dbReference type="OrthoDB" id="7306061at2"/>
<feature type="signal peptide" evidence="2">
    <location>
        <begin position="1"/>
        <end position="21"/>
    </location>
</feature>
<dbReference type="EMBL" id="FXAK01000007">
    <property type="protein sequence ID" value="SMF76235.1"/>
    <property type="molecule type" value="Genomic_DNA"/>
</dbReference>
<dbReference type="Proteomes" id="UP000192936">
    <property type="component" value="Unassembled WGS sequence"/>
</dbReference>
<evidence type="ECO:0000256" key="1">
    <source>
        <dbReference type="SAM" id="MobiDB-lite"/>
    </source>
</evidence>
<feature type="chain" id="PRO_5012778620" evidence="2">
    <location>
        <begin position="22"/>
        <end position="148"/>
    </location>
</feature>
<dbReference type="AlphaFoldDB" id="A0A1X7GXG0"/>
<evidence type="ECO:0000313" key="3">
    <source>
        <dbReference type="EMBL" id="SMF76235.1"/>
    </source>
</evidence>
<proteinExistence type="predicted"/>
<feature type="compositionally biased region" description="Basic and acidic residues" evidence="1">
    <location>
        <begin position="76"/>
        <end position="85"/>
    </location>
</feature>
<organism evidence="3 4">
    <name type="scientific">Azospirillum oryzae</name>
    <dbReference type="NCBI Taxonomy" id="286727"/>
    <lineage>
        <taxon>Bacteria</taxon>
        <taxon>Pseudomonadati</taxon>
        <taxon>Pseudomonadota</taxon>
        <taxon>Alphaproteobacteria</taxon>
        <taxon>Rhodospirillales</taxon>
        <taxon>Azospirillaceae</taxon>
        <taxon>Azospirillum</taxon>
    </lineage>
</organism>
<evidence type="ECO:0000313" key="4">
    <source>
        <dbReference type="Proteomes" id="UP000192936"/>
    </source>
</evidence>
<sequence>MNKTFIFTAVGAVLLSTGAMAQVAGSATTPQAGSSYTMGATTGVPPLTAPARGLPVTDTAQGGKVVVLGESIGERQLAEQQRMENRMPAGGYSGSSTGTYGSNTGTYGYSNSGSSHSGSSYSGTGSQTEGNNSTRGLDGGAPYTPPTR</sequence>
<dbReference type="RefSeq" id="WP_085089453.1">
    <property type="nucleotide sequence ID" value="NZ_FXAK01000007.1"/>
</dbReference>
<feature type="compositionally biased region" description="Low complexity" evidence="1">
    <location>
        <begin position="94"/>
        <end position="126"/>
    </location>
</feature>